<name>A0ABN9Y6Y0_9DINO</name>
<keyword evidence="1" id="KW-0732">Signal</keyword>
<feature type="signal peptide" evidence="1">
    <location>
        <begin position="1"/>
        <end position="15"/>
    </location>
</feature>
<evidence type="ECO:0008006" key="4">
    <source>
        <dbReference type="Google" id="ProtNLM"/>
    </source>
</evidence>
<accession>A0ABN9Y6Y0</accession>
<protein>
    <recommendedName>
        <fullName evidence="4">Protein kinase domain-containing protein</fullName>
    </recommendedName>
</protein>
<dbReference type="EMBL" id="CAUYUJ010021953">
    <property type="protein sequence ID" value="CAK0908104.1"/>
    <property type="molecule type" value="Genomic_DNA"/>
</dbReference>
<organism evidence="2 3">
    <name type="scientific">Prorocentrum cordatum</name>
    <dbReference type="NCBI Taxonomy" id="2364126"/>
    <lineage>
        <taxon>Eukaryota</taxon>
        <taxon>Sar</taxon>
        <taxon>Alveolata</taxon>
        <taxon>Dinophyceae</taxon>
        <taxon>Prorocentrales</taxon>
        <taxon>Prorocentraceae</taxon>
        <taxon>Prorocentrum</taxon>
    </lineage>
</organism>
<dbReference type="Proteomes" id="UP001189429">
    <property type="component" value="Unassembled WGS sequence"/>
</dbReference>
<evidence type="ECO:0000313" key="3">
    <source>
        <dbReference type="Proteomes" id="UP001189429"/>
    </source>
</evidence>
<comment type="caution">
    <text evidence="2">The sequence shown here is derived from an EMBL/GenBank/DDBJ whole genome shotgun (WGS) entry which is preliminary data.</text>
</comment>
<dbReference type="Gene3D" id="1.10.510.10">
    <property type="entry name" value="Transferase(Phosphotransferase) domain 1"/>
    <property type="match status" value="1"/>
</dbReference>
<evidence type="ECO:0000256" key="1">
    <source>
        <dbReference type="SAM" id="SignalP"/>
    </source>
</evidence>
<keyword evidence="3" id="KW-1185">Reference proteome</keyword>
<evidence type="ECO:0000313" key="2">
    <source>
        <dbReference type="EMBL" id="CAK0908104.1"/>
    </source>
</evidence>
<sequence>MCGYFLCVALASALGEPYWPKPADCWRLGVVLLETACKHGSLELSVPWRRCAHLAQAMREILEFFAQAGSHSQAMASMGGVHDGAALACLAALLRPEPLRRASASDAVGVLSARRVNAAR</sequence>
<gene>
    <name evidence="2" type="ORF">PCOR1329_LOCUS82866</name>
</gene>
<feature type="chain" id="PRO_5047164684" description="Protein kinase domain-containing protein" evidence="1">
    <location>
        <begin position="16"/>
        <end position="120"/>
    </location>
</feature>
<proteinExistence type="predicted"/>
<reference evidence="2" key="1">
    <citation type="submission" date="2023-10" db="EMBL/GenBank/DDBJ databases">
        <authorList>
            <person name="Chen Y."/>
            <person name="Shah S."/>
            <person name="Dougan E. K."/>
            <person name="Thang M."/>
            <person name="Chan C."/>
        </authorList>
    </citation>
    <scope>NUCLEOTIDE SEQUENCE [LARGE SCALE GENOMIC DNA]</scope>
</reference>